<dbReference type="InterPro" id="IPR050385">
    <property type="entry name" value="Archaeal_FAD_synthase"/>
</dbReference>
<evidence type="ECO:0000256" key="2">
    <source>
        <dbReference type="ARBA" id="ARBA00022695"/>
    </source>
</evidence>
<protein>
    <submittedName>
        <fullName evidence="4">Glycerol-3-phosphate cytidylyltransferase</fullName>
    </submittedName>
</protein>
<reference evidence="4 5" key="1">
    <citation type="submission" date="2019-03" db="EMBL/GenBank/DDBJ databases">
        <title>Genomic Encyclopedia of Type Strains, Phase IV (KMG-IV): sequencing the most valuable type-strain genomes for metagenomic binning, comparative biology and taxonomic classification.</title>
        <authorList>
            <person name="Goeker M."/>
        </authorList>
    </citation>
    <scope>NUCLEOTIDE SEQUENCE [LARGE SCALE GENOMIC DNA]</scope>
    <source>
        <strain evidence="4 5">DSM 7445</strain>
    </source>
</reference>
<dbReference type="Proteomes" id="UP000295382">
    <property type="component" value="Unassembled WGS sequence"/>
</dbReference>
<evidence type="ECO:0000313" key="4">
    <source>
        <dbReference type="EMBL" id="TCS37986.1"/>
    </source>
</evidence>
<gene>
    <name evidence="4" type="ORF">EDC30_103278</name>
</gene>
<evidence type="ECO:0000259" key="3">
    <source>
        <dbReference type="Pfam" id="PF01467"/>
    </source>
</evidence>
<dbReference type="PANTHER" id="PTHR43793">
    <property type="entry name" value="FAD SYNTHASE"/>
    <property type="match status" value="1"/>
</dbReference>
<organism evidence="4 5">
    <name type="scientific">Paucimonas lemoignei</name>
    <name type="common">Pseudomonas lemoignei</name>
    <dbReference type="NCBI Taxonomy" id="29443"/>
    <lineage>
        <taxon>Bacteria</taxon>
        <taxon>Pseudomonadati</taxon>
        <taxon>Pseudomonadota</taxon>
        <taxon>Betaproteobacteria</taxon>
        <taxon>Burkholderiales</taxon>
        <taxon>Burkholderiaceae</taxon>
        <taxon>Paucimonas</taxon>
    </lineage>
</organism>
<keyword evidence="1 4" id="KW-0808">Transferase</keyword>
<keyword evidence="2 4" id="KW-0548">Nucleotidyltransferase</keyword>
<dbReference type="RefSeq" id="WP_132258060.1">
    <property type="nucleotide sequence ID" value="NZ_SLZQ01000003.1"/>
</dbReference>
<dbReference type="EMBL" id="SLZQ01000003">
    <property type="protein sequence ID" value="TCS37986.1"/>
    <property type="molecule type" value="Genomic_DNA"/>
</dbReference>
<dbReference type="PANTHER" id="PTHR43793:SF1">
    <property type="entry name" value="FAD SYNTHASE"/>
    <property type="match status" value="1"/>
</dbReference>
<dbReference type="Gene3D" id="3.40.50.620">
    <property type="entry name" value="HUPs"/>
    <property type="match status" value="1"/>
</dbReference>
<dbReference type="Pfam" id="PF01467">
    <property type="entry name" value="CTP_transf_like"/>
    <property type="match status" value="1"/>
</dbReference>
<dbReference type="NCBIfam" id="TIGR00125">
    <property type="entry name" value="cyt_tran_rel"/>
    <property type="match status" value="1"/>
</dbReference>
<dbReference type="OrthoDB" id="9802794at2"/>
<comment type="caution">
    <text evidence="4">The sequence shown here is derived from an EMBL/GenBank/DDBJ whole genome shotgun (WGS) entry which is preliminary data.</text>
</comment>
<name>A0A4R3HXF4_PAULE</name>
<accession>A0A4R3HXF4</accession>
<dbReference type="GO" id="GO:0016779">
    <property type="term" value="F:nucleotidyltransferase activity"/>
    <property type="evidence" value="ECO:0007669"/>
    <property type="project" value="UniProtKB-KW"/>
</dbReference>
<evidence type="ECO:0000313" key="5">
    <source>
        <dbReference type="Proteomes" id="UP000295382"/>
    </source>
</evidence>
<dbReference type="SUPFAM" id="SSF52374">
    <property type="entry name" value="Nucleotidylyl transferase"/>
    <property type="match status" value="1"/>
</dbReference>
<keyword evidence="5" id="KW-1185">Reference proteome</keyword>
<feature type="domain" description="Cytidyltransferase-like" evidence="3">
    <location>
        <begin position="17"/>
        <end position="149"/>
    </location>
</feature>
<dbReference type="InterPro" id="IPR004821">
    <property type="entry name" value="Cyt_trans-like"/>
</dbReference>
<evidence type="ECO:0000256" key="1">
    <source>
        <dbReference type="ARBA" id="ARBA00022679"/>
    </source>
</evidence>
<proteinExistence type="predicted"/>
<sequence>MMKEHEPIPPALPARGLAVGVFDLFHVGHLRYLQFIRARCQTLVVAVTRDATVLEKKQRPTVVPETHRIEIVRGLGWVDEVLPQPASLDDVEASERWITALQIDHVFIGEDWRGSPRWQRLAPRLQAQGIGLSWTPRTEEVSTSALRERIQYGGKPGDE</sequence>
<dbReference type="AlphaFoldDB" id="A0A4R3HXF4"/>
<dbReference type="InterPro" id="IPR014729">
    <property type="entry name" value="Rossmann-like_a/b/a_fold"/>
</dbReference>